<evidence type="ECO:0000256" key="4">
    <source>
        <dbReference type="ARBA" id="ARBA00022729"/>
    </source>
</evidence>
<evidence type="ECO:0000256" key="7">
    <source>
        <dbReference type="SAM" id="Phobius"/>
    </source>
</evidence>
<dbReference type="GO" id="GO:0030246">
    <property type="term" value="F:carbohydrate binding"/>
    <property type="evidence" value="ECO:0007669"/>
    <property type="project" value="InterPro"/>
</dbReference>
<dbReference type="Pfam" id="PF09430">
    <property type="entry name" value="EMC7_beta-sandw"/>
    <property type="match status" value="1"/>
</dbReference>
<gene>
    <name evidence="10" type="ORF">CLODIP_2_CD04420</name>
</gene>
<evidence type="ECO:0000256" key="5">
    <source>
        <dbReference type="ARBA" id="ARBA00022989"/>
    </source>
</evidence>
<accession>A0A8S1CXB1</accession>
<dbReference type="EMBL" id="CADEPI010000075">
    <property type="protein sequence ID" value="CAB3372678.1"/>
    <property type="molecule type" value="Genomic_DNA"/>
</dbReference>
<comment type="subcellular location">
    <subcellularLocation>
        <location evidence="1">Membrane</location>
        <topology evidence="1">Single-pass membrane protein</topology>
    </subcellularLocation>
</comment>
<evidence type="ECO:0000313" key="11">
    <source>
        <dbReference type="Proteomes" id="UP000494165"/>
    </source>
</evidence>
<name>A0A8S1CXB1_9INSE</name>
<dbReference type="AlphaFoldDB" id="A0A8S1CXB1"/>
<evidence type="ECO:0000256" key="8">
    <source>
        <dbReference type="SAM" id="SignalP"/>
    </source>
</evidence>
<keyword evidence="5 7" id="KW-1133">Transmembrane helix</keyword>
<evidence type="ECO:0000256" key="3">
    <source>
        <dbReference type="ARBA" id="ARBA00022692"/>
    </source>
</evidence>
<feature type="domain" description="ER membrane protein complex subunit 7 beta-sandwich" evidence="9">
    <location>
        <begin position="42"/>
        <end position="153"/>
    </location>
</feature>
<feature type="chain" id="PRO_5035746093" description="ER membrane protein complex subunit 7 beta-sandwich domain-containing protein" evidence="8">
    <location>
        <begin position="19"/>
        <end position="216"/>
    </location>
</feature>
<dbReference type="PANTHER" id="PTHR13605">
    <property type="entry name" value="ER MEMBRANE PROTEIN COMPLEX SUBUNIT 7"/>
    <property type="match status" value="1"/>
</dbReference>
<sequence length="216" mass="24829">MKSLVVLVLLSLAAFSQAEGVVDNEESLYVVEGRIYSAEGENSNSWQRETRILVNGGEYLGFLKQDGSFIVSNLPSGSYTLEIANPNYYYEPLRVEISNKGKFRARKLNHLQPSVVTLVAYPLKMKSLGKIRYFQQREQWRITDFLFSPMVLMMVLPLLLIMVLPKMMNDPETKKEMEQLNNMTKYELPDMSEVVASLFSDRDEPKQKSKASKKRQ</sequence>
<keyword evidence="3 7" id="KW-0812">Transmembrane</keyword>
<comment type="caution">
    <text evidence="10">The sequence shown here is derived from an EMBL/GenBank/DDBJ whole genome shotgun (WGS) entry which is preliminary data.</text>
</comment>
<dbReference type="Gene3D" id="2.60.40.1120">
    <property type="entry name" value="Carboxypeptidase-like, regulatory domain"/>
    <property type="match status" value="1"/>
</dbReference>
<dbReference type="InterPro" id="IPR013784">
    <property type="entry name" value="Carb-bd-like_fold"/>
</dbReference>
<evidence type="ECO:0000256" key="1">
    <source>
        <dbReference type="ARBA" id="ARBA00004167"/>
    </source>
</evidence>
<dbReference type="InterPro" id="IPR039163">
    <property type="entry name" value="EMC7"/>
</dbReference>
<feature type="transmembrane region" description="Helical" evidence="7">
    <location>
        <begin position="145"/>
        <end position="165"/>
    </location>
</feature>
<reference evidence="10 11" key="1">
    <citation type="submission" date="2020-04" db="EMBL/GenBank/DDBJ databases">
        <authorList>
            <person name="Alioto T."/>
            <person name="Alioto T."/>
            <person name="Gomez Garrido J."/>
        </authorList>
    </citation>
    <scope>NUCLEOTIDE SEQUENCE [LARGE SCALE GENOMIC DNA]</scope>
</reference>
<feature type="signal peptide" evidence="8">
    <location>
        <begin position="1"/>
        <end position="18"/>
    </location>
</feature>
<keyword evidence="11" id="KW-1185">Reference proteome</keyword>
<dbReference type="OrthoDB" id="27095at2759"/>
<evidence type="ECO:0000313" key="10">
    <source>
        <dbReference type="EMBL" id="CAB3372678.1"/>
    </source>
</evidence>
<comment type="similarity">
    <text evidence="2">Belongs to the EMC7 family.</text>
</comment>
<keyword evidence="6 7" id="KW-0472">Membrane</keyword>
<proteinExistence type="inferred from homology"/>
<dbReference type="PANTHER" id="PTHR13605:SF4">
    <property type="entry name" value="ER MEMBRANE PROTEIN COMPLEX SUBUNIT 7"/>
    <property type="match status" value="1"/>
</dbReference>
<dbReference type="SUPFAM" id="SSF49452">
    <property type="entry name" value="Starch-binding domain-like"/>
    <property type="match status" value="1"/>
</dbReference>
<dbReference type="Proteomes" id="UP000494165">
    <property type="component" value="Unassembled WGS sequence"/>
</dbReference>
<organism evidence="10 11">
    <name type="scientific">Cloeon dipterum</name>
    <dbReference type="NCBI Taxonomy" id="197152"/>
    <lineage>
        <taxon>Eukaryota</taxon>
        <taxon>Metazoa</taxon>
        <taxon>Ecdysozoa</taxon>
        <taxon>Arthropoda</taxon>
        <taxon>Hexapoda</taxon>
        <taxon>Insecta</taxon>
        <taxon>Pterygota</taxon>
        <taxon>Palaeoptera</taxon>
        <taxon>Ephemeroptera</taxon>
        <taxon>Pisciforma</taxon>
        <taxon>Baetidae</taxon>
        <taxon>Cloeon</taxon>
    </lineage>
</organism>
<evidence type="ECO:0000256" key="6">
    <source>
        <dbReference type="ARBA" id="ARBA00023136"/>
    </source>
</evidence>
<dbReference type="InterPro" id="IPR019008">
    <property type="entry name" value="Beta_sandwich_EMC7"/>
</dbReference>
<protein>
    <recommendedName>
        <fullName evidence="9">ER membrane protein complex subunit 7 beta-sandwich domain-containing protein</fullName>
    </recommendedName>
</protein>
<evidence type="ECO:0000259" key="9">
    <source>
        <dbReference type="Pfam" id="PF09430"/>
    </source>
</evidence>
<dbReference type="GO" id="GO:0072546">
    <property type="term" value="C:EMC complex"/>
    <property type="evidence" value="ECO:0007669"/>
    <property type="project" value="TreeGrafter"/>
</dbReference>
<keyword evidence="4 8" id="KW-0732">Signal</keyword>
<evidence type="ECO:0000256" key="2">
    <source>
        <dbReference type="ARBA" id="ARBA00008880"/>
    </source>
</evidence>